<evidence type="ECO:0000256" key="1">
    <source>
        <dbReference type="SAM" id="Phobius"/>
    </source>
</evidence>
<dbReference type="AlphaFoldDB" id="O88750"/>
<keyword evidence="1" id="KW-0472">Membrane</keyword>
<keyword evidence="1" id="KW-1133">Transmembrane helix</keyword>
<organism evidence="2">
    <name type="scientific">Rattus norvegicus</name>
    <name type="common">Rat</name>
    <dbReference type="NCBI Taxonomy" id="10116"/>
    <lineage>
        <taxon>Eukaryota</taxon>
        <taxon>Metazoa</taxon>
        <taxon>Chordata</taxon>
        <taxon>Craniata</taxon>
        <taxon>Vertebrata</taxon>
        <taxon>Euteleostomi</taxon>
        <taxon>Mammalia</taxon>
        <taxon>Eutheria</taxon>
        <taxon>Euarchontoglires</taxon>
        <taxon>Glires</taxon>
        <taxon>Rodentia</taxon>
        <taxon>Myomorpha</taxon>
        <taxon>Muroidea</taxon>
        <taxon>Muridae</taxon>
        <taxon>Murinae</taxon>
        <taxon>Rattus</taxon>
    </lineage>
</organism>
<sequence>MLIHNWILTFSIFREHPSTVFQIFTKCILVSSSFLLFYTLLPHGLLEDLMRRVGDSLVDLIVICEDSQGQHLSSFCLFVATLQSPFSAGVSGLCKAILLPSKQIHVMIQSVDLSIGITNSLTNEQLCGFGFFLNVKTNLHCSRIPLITNLFLSARHMSLDLENSVGSYHPRMIWSVTWQWSNQVPAFGETSLGFGMFQEKGQRHQNYEFPCRCIGTCGRGSVQCAGLISLPIAIEFTYQLTSSPTCIVRPWRFPNIFPLIACILLLSMNSTLSLFSFSGGRSGYVLMLSSKYQDSFTSKTRNKRENSIFFLGLNTFTDFRHTINGPISPLMRSLTRSTVE</sequence>
<accession>O88750</accession>
<feature type="transmembrane region" description="Helical" evidence="1">
    <location>
        <begin position="20"/>
        <end position="41"/>
    </location>
</feature>
<protein>
    <submittedName>
        <fullName evidence="2">Bilitranslocase</fullName>
    </submittedName>
</protein>
<feature type="transmembrane region" description="Helical" evidence="1">
    <location>
        <begin position="256"/>
        <end position="277"/>
    </location>
</feature>
<evidence type="ECO:0000313" key="2">
    <source>
        <dbReference type="EMBL" id="CAA72878.1"/>
    </source>
</evidence>
<dbReference type="EMBL" id="Y12178">
    <property type="protein sequence ID" value="CAA72878.1"/>
    <property type="molecule type" value="mRNA"/>
</dbReference>
<reference evidence="2" key="1">
    <citation type="journal article" date="1998" name="Biochem. Biophys. Res. Commun.">
        <title>The bilirubin-binding motif of bilitranslocase and its relation to conserved motifs in ancient biliproteins.</title>
        <authorList>
            <person name="Battiston L."/>
            <person name="Passamonti S."/>
            <person name="Macagno A."/>
            <person name="Sottocasa G.L."/>
        </authorList>
    </citation>
    <scope>NUCLEOTIDE SEQUENCE</scope>
    <source>
        <strain evidence="2">Wistar</strain>
    </source>
</reference>
<proteinExistence type="evidence at transcript level"/>
<name>O88750_RAT</name>
<keyword evidence="1" id="KW-0812">Transmembrane</keyword>
<dbReference type="TCDB" id="2.A.65.1.1">
    <property type="family name" value="the bilirubin transporter (brt) family"/>
</dbReference>